<evidence type="ECO:0008006" key="4">
    <source>
        <dbReference type="Google" id="ProtNLM"/>
    </source>
</evidence>
<evidence type="ECO:0000256" key="1">
    <source>
        <dbReference type="SAM" id="Phobius"/>
    </source>
</evidence>
<keyword evidence="1" id="KW-1133">Transmembrane helix</keyword>
<protein>
    <recommendedName>
        <fullName evidence="4">BatD protein</fullName>
    </recommendedName>
</protein>
<dbReference type="EMBL" id="AP018694">
    <property type="protein sequence ID" value="BBE19411.1"/>
    <property type="molecule type" value="Genomic_DNA"/>
</dbReference>
<keyword evidence="1" id="KW-0472">Membrane</keyword>
<feature type="transmembrane region" description="Helical" evidence="1">
    <location>
        <begin position="166"/>
        <end position="187"/>
    </location>
</feature>
<reference evidence="2" key="1">
    <citation type="journal article" date="2020" name="Int. J. Syst. Evol. Microbiol.">
        <title>Aquipluma nitroreducens gen. nov. sp. nov., a novel facultatively anaerobic bacterium isolated from a freshwater lake.</title>
        <authorList>
            <person name="Watanabe M."/>
            <person name="Kojima H."/>
            <person name="Fukui M."/>
        </authorList>
    </citation>
    <scope>NUCLEOTIDE SEQUENCE</scope>
    <source>
        <strain evidence="2">MeG22</strain>
    </source>
</reference>
<sequence length="342" mass="39539">MDKNKFQMKQSLLYVVLFVLLSGSIHTLQAQQVTVKASIDSTHILIGDQLKMLLEIEKPKDLNVQFPQIPDTFSSKIEVVNRSKIDTFKLDDKDRVRLTQSLLITSFDSGRHQIPPFYFRMKNGQLLDSAATRELMFQVHGMKIDTTKGPVDIKTVYGAPVTLKEVMPYILAIILLAAIIFFIFYYIRWKKKNVPLFVKPEKPAEPAHIVALRELDRIKTQKLWQQEKIKQYYSEVSDTIRTYIQNRFDIPAMEQTSSETIGIFKQQKNLCDEKTRDQLQHILSLADLVKFAKYTPLTDDNNLTLMNAYFFVNQTKKEEIKAPEKTAVVSQEVSAEEIKDVK</sequence>
<evidence type="ECO:0000313" key="2">
    <source>
        <dbReference type="EMBL" id="BBE19411.1"/>
    </source>
</evidence>
<evidence type="ECO:0000313" key="3">
    <source>
        <dbReference type="Proteomes" id="UP001193389"/>
    </source>
</evidence>
<keyword evidence="3" id="KW-1185">Reference proteome</keyword>
<accession>A0A5K7SCT0</accession>
<dbReference type="AlphaFoldDB" id="A0A5K7SCT0"/>
<keyword evidence="1" id="KW-0812">Transmembrane</keyword>
<proteinExistence type="predicted"/>
<dbReference type="KEGG" id="anf:AQPE_3596"/>
<name>A0A5K7SCT0_9BACT</name>
<dbReference type="Proteomes" id="UP001193389">
    <property type="component" value="Chromosome"/>
</dbReference>
<organism evidence="2 3">
    <name type="scientific">Aquipluma nitroreducens</name>
    <dbReference type="NCBI Taxonomy" id="2010828"/>
    <lineage>
        <taxon>Bacteria</taxon>
        <taxon>Pseudomonadati</taxon>
        <taxon>Bacteroidota</taxon>
        <taxon>Bacteroidia</taxon>
        <taxon>Marinilabiliales</taxon>
        <taxon>Prolixibacteraceae</taxon>
        <taxon>Aquipluma</taxon>
    </lineage>
</organism>
<gene>
    <name evidence="2" type="ORF">AQPE_3596</name>
</gene>